<dbReference type="Proteomes" id="UP000249789">
    <property type="component" value="Unassembled WGS sequence"/>
</dbReference>
<keyword evidence="5 9" id="KW-0560">Oxidoreductase</keyword>
<accession>A0A8G1W2G8</accession>
<evidence type="ECO:0000256" key="10">
    <source>
        <dbReference type="SAM" id="Phobius"/>
    </source>
</evidence>
<keyword evidence="4 8" id="KW-0479">Metal-binding</keyword>
<dbReference type="InterPro" id="IPR017972">
    <property type="entry name" value="Cyt_P450_CS"/>
</dbReference>
<evidence type="ECO:0000256" key="3">
    <source>
        <dbReference type="ARBA" id="ARBA00022617"/>
    </source>
</evidence>
<dbReference type="PANTHER" id="PTHR46206:SF1">
    <property type="entry name" value="P450, PUTATIVE (EUROFUNG)-RELATED"/>
    <property type="match status" value="1"/>
</dbReference>
<keyword evidence="7 9" id="KW-0503">Monooxygenase</keyword>
<evidence type="ECO:0000256" key="8">
    <source>
        <dbReference type="PIRSR" id="PIRSR602403-1"/>
    </source>
</evidence>
<dbReference type="InterPro" id="IPR001128">
    <property type="entry name" value="Cyt_P450"/>
</dbReference>
<evidence type="ECO:0000256" key="9">
    <source>
        <dbReference type="RuleBase" id="RU000461"/>
    </source>
</evidence>
<dbReference type="CDD" id="cd11041">
    <property type="entry name" value="CYP503A1-like"/>
    <property type="match status" value="1"/>
</dbReference>
<comment type="cofactor">
    <cofactor evidence="1 8">
        <name>heme</name>
        <dbReference type="ChEBI" id="CHEBI:30413"/>
    </cofactor>
</comment>
<keyword evidence="10" id="KW-0472">Membrane</keyword>
<dbReference type="RefSeq" id="XP_040802059.1">
    <property type="nucleotide sequence ID" value="XM_040947410.1"/>
</dbReference>
<feature type="transmembrane region" description="Helical" evidence="10">
    <location>
        <begin position="13"/>
        <end position="33"/>
    </location>
</feature>
<evidence type="ECO:0000256" key="4">
    <source>
        <dbReference type="ARBA" id="ARBA00022723"/>
    </source>
</evidence>
<dbReference type="SUPFAM" id="SSF48264">
    <property type="entry name" value="Cytochrome P450"/>
    <property type="match status" value="1"/>
</dbReference>
<feature type="binding site" description="axial binding residue" evidence="8">
    <location>
        <position position="486"/>
    </location>
    <ligand>
        <name>heme</name>
        <dbReference type="ChEBI" id="CHEBI:30413"/>
    </ligand>
    <ligandPart>
        <name>Fe</name>
        <dbReference type="ChEBI" id="CHEBI:18248"/>
    </ligandPart>
</feature>
<evidence type="ECO:0000313" key="11">
    <source>
        <dbReference type="EMBL" id="RAK78049.1"/>
    </source>
</evidence>
<dbReference type="OrthoDB" id="1844152at2759"/>
<evidence type="ECO:0000256" key="7">
    <source>
        <dbReference type="ARBA" id="ARBA00023033"/>
    </source>
</evidence>
<evidence type="ECO:0000256" key="5">
    <source>
        <dbReference type="ARBA" id="ARBA00023002"/>
    </source>
</evidence>
<dbReference type="Pfam" id="PF00067">
    <property type="entry name" value="p450"/>
    <property type="match status" value="1"/>
</dbReference>
<dbReference type="GO" id="GO:0019748">
    <property type="term" value="P:secondary metabolic process"/>
    <property type="evidence" value="ECO:0007669"/>
    <property type="project" value="UniProtKB-ARBA"/>
</dbReference>
<keyword evidence="6 8" id="KW-0408">Iron</keyword>
<evidence type="ECO:0000313" key="12">
    <source>
        <dbReference type="Proteomes" id="UP000249789"/>
    </source>
</evidence>
<dbReference type="InterPro" id="IPR036396">
    <property type="entry name" value="Cyt_P450_sf"/>
</dbReference>
<evidence type="ECO:0000256" key="2">
    <source>
        <dbReference type="ARBA" id="ARBA00010617"/>
    </source>
</evidence>
<dbReference type="GO" id="GO:0016705">
    <property type="term" value="F:oxidoreductase activity, acting on paired donors, with incorporation or reduction of molecular oxygen"/>
    <property type="evidence" value="ECO:0007669"/>
    <property type="project" value="InterPro"/>
</dbReference>
<dbReference type="AlphaFoldDB" id="A0A8G1W2G8"/>
<dbReference type="EMBL" id="KZ824639">
    <property type="protein sequence ID" value="RAK78049.1"/>
    <property type="molecule type" value="Genomic_DNA"/>
</dbReference>
<keyword evidence="10" id="KW-1133">Transmembrane helix</keyword>
<protein>
    <submittedName>
        <fullName evidence="11">Putative Ent-kaurene oxidase</fullName>
    </submittedName>
</protein>
<dbReference type="GeneID" id="63864743"/>
<comment type="similarity">
    <text evidence="2 9">Belongs to the cytochrome P450 family.</text>
</comment>
<sequence length="539" mass="62046">MLPELLLAGEPRLLLHAAIGITVVLLFHQLVLADSREHRQFWKKQPWVGVRVEWFSRFRASLRTIRGIRQMLEEGYEKYSKQGRAFVLPTIAEAPWVVLPPSSMRELLAKSDRELDHEIIHADQLQHYYTQGPLGWHAVQVPLQFDLVRRQLTRQLPLVLPIMADEVDRSFRHYWGTRHTASTEVKVKVFETCTQIVTRVANRVFAGPDICRNEAFLHHSRQYSEGVGRAGIIIRLLPRWLRPLLAPLITYCNRKNLQICVDICMPVVQDRLQKTLAQDPAWKAPVDGLQWLLDECVKRNDPREIDPRLITQRLLMLNFVAIETMAMSITHTVIDLYSAPDCATFVAQLREECERVWREENALPQPQPQQHPQPDQWTKAGLDRLMRVDSTIRESMRVSDLSYIAVPRMVAPAAGLDFDQGLLHLPQGVRVCVLAHAIHRDPLNYADPLTFHPFRFSDSEENRKKALSIATTTDAFLVFGHGRHACPGRFFAAQTMKLMLAYLVRHYEVEPIDQGPEKEVQVGTARPSAQLCLRVRRRD</sequence>
<dbReference type="Gene3D" id="1.10.630.10">
    <property type="entry name" value="Cytochrome P450"/>
    <property type="match status" value="1"/>
</dbReference>
<dbReference type="PRINTS" id="PR00465">
    <property type="entry name" value="EP450IV"/>
</dbReference>
<dbReference type="GO" id="GO:0020037">
    <property type="term" value="F:heme binding"/>
    <property type="evidence" value="ECO:0007669"/>
    <property type="project" value="InterPro"/>
</dbReference>
<name>A0A8G1W2G8_9EURO</name>
<gene>
    <name evidence="11" type="ORF">BO72DRAFT_476998</name>
</gene>
<keyword evidence="3 8" id="KW-0349">Heme</keyword>
<dbReference type="VEuPathDB" id="FungiDB:BO72DRAFT_476998"/>
<reference evidence="11 12" key="1">
    <citation type="submission" date="2018-02" db="EMBL/GenBank/DDBJ databases">
        <title>The genomes of Aspergillus section Nigri reveals drivers in fungal speciation.</title>
        <authorList>
            <consortium name="DOE Joint Genome Institute"/>
            <person name="Vesth T.C."/>
            <person name="Nybo J."/>
            <person name="Theobald S."/>
            <person name="Brandl J."/>
            <person name="Frisvad J.C."/>
            <person name="Nielsen K.F."/>
            <person name="Lyhne E.K."/>
            <person name="Kogle M.E."/>
            <person name="Kuo A."/>
            <person name="Riley R."/>
            <person name="Clum A."/>
            <person name="Nolan M."/>
            <person name="Lipzen A."/>
            <person name="Salamov A."/>
            <person name="Henrissat B."/>
            <person name="Wiebenga A."/>
            <person name="De vries R.P."/>
            <person name="Grigoriev I.V."/>
            <person name="Mortensen U.H."/>
            <person name="Andersen M.R."/>
            <person name="Baker S.E."/>
        </authorList>
    </citation>
    <scope>NUCLEOTIDE SEQUENCE [LARGE SCALE GENOMIC DNA]</scope>
    <source>
        <strain evidence="11 12">CBS 313.89</strain>
    </source>
</reference>
<keyword evidence="12" id="KW-1185">Reference proteome</keyword>
<dbReference type="InterPro" id="IPR002403">
    <property type="entry name" value="Cyt_P450_E_grp-IV"/>
</dbReference>
<dbReference type="GO" id="GO:0004497">
    <property type="term" value="F:monooxygenase activity"/>
    <property type="evidence" value="ECO:0007669"/>
    <property type="project" value="UniProtKB-KW"/>
</dbReference>
<dbReference type="PANTHER" id="PTHR46206">
    <property type="entry name" value="CYTOCHROME P450"/>
    <property type="match status" value="1"/>
</dbReference>
<organism evidence="11 12">
    <name type="scientific">Aspergillus fijiensis CBS 313.89</name>
    <dbReference type="NCBI Taxonomy" id="1448319"/>
    <lineage>
        <taxon>Eukaryota</taxon>
        <taxon>Fungi</taxon>
        <taxon>Dikarya</taxon>
        <taxon>Ascomycota</taxon>
        <taxon>Pezizomycotina</taxon>
        <taxon>Eurotiomycetes</taxon>
        <taxon>Eurotiomycetidae</taxon>
        <taxon>Eurotiales</taxon>
        <taxon>Aspergillaceae</taxon>
        <taxon>Aspergillus</taxon>
    </lineage>
</organism>
<keyword evidence="10" id="KW-0812">Transmembrane</keyword>
<evidence type="ECO:0000256" key="6">
    <source>
        <dbReference type="ARBA" id="ARBA00023004"/>
    </source>
</evidence>
<evidence type="ECO:0000256" key="1">
    <source>
        <dbReference type="ARBA" id="ARBA00001971"/>
    </source>
</evidence>
<dbReference type="GO" id="GO:0005506">
    <property type="term" value="F:iron ion binding"/>
    <property type="evidence" value="ECO:0007669"/>
    <property type="project" value="InterPro"/>
</dbReference>
<proteinExistence type="inferred from homology"/>
<dbReference type="PROSITE" id="PS00086">
    <property type="entry name" value="CYTOCHROME_P450"/>
    <property type="match status" value="1"/>
</dbReference>